<name>A0A1G2BWN7_9BACT</name>
<gene>
    <name evidence="1" type="ORF">A2406_00720</name>
</gene>
<protein>
    <submittedName>
        <fullName evidence="1">Uncharacterized protein</fullName>
    </submittedName>
</protein>
<accession>A0A1G2BWN7</accession>
<evidence type="ECO:0000313" key="1">
    <source>
        <dbReference type="EMBL" id="OGY93421.1"/>
    </source>
</evidence>
<organism evidence="1 2">
    <name type="scientific">Candidatus Komeilibacteria bacterium RIFOXYC1_FULL_37_11</name>
    <dbReference type="NCBI Taxonomy" id="1798555"/>
    <lineage>
        <taxon>Bacteria</taxon>
        <taxon>Candidatus Komeiliibacteriota</taxon>
    </lineage>
</organism>
<sequence length="272" mass="28970">MELIVAILVVAVLLAVVYRAVNPEKRIVDTKNAVRLQEASAIEKAIKSALISGTDAPASLTNVTANTYYSLISNGGTPGTYACSQLGQTINTLDIASTVTPFLGGALPVDPDITSGINTGYYLIRRGNLFDVGYCNWSIEVTCGDSICSASETCSSCATDCGSCSQAPIVSDAGRVPIHNQIGVAMGGILSWTAWTKPGGGTVEYYVTLYIGTSDCTGTLYQTPTWSTDTSFNPSGFMHAETLYSWQLKARTQGENDDTAYNTCYEFFTETL</sequence>
<evidence type="ECO:0000313" key="2">
    <source>
        <dbReference type="Proteomes" id="UP000177626"/>
    </source>
</evidence>
<dbReference type="EMBL" id="MHKQ01000022">
    <property type="protein sequence ID" value="OGY93421.1"/>
    <property type="molecule type" value="Genomic_DNA"/>
</dbReference>
<reference evidence="1 2" key="1">
    <citation type="journal article" date="2016" name="Nat. Commun.">
        <title>Thousands of microbial genomes shed light on interconnected biogeochemical processes in an aquifer system.</title>
        <authorList>
            <person name="Anantharaman K."/>
            <person name="Brown C.T."/>
            <person name="Hug L.A."/>
            <person name="Sharon I."/>
            <person name="Castelle C.J."/>
            <person name="Probst A.J."/>
            <person name="Thomas B.C."/>
            <person name="Singh A."/>
            <person name="Wilkins M.J."/>
            <person name="Karaoz U."/>
            <person name="Brodie E.L."/>
            <person name="Williams K.H."/>
            <person name="Hubbard S.S."/>
            <person name="Banfield J.F."/>
        </authorList>
    </citation>
    <scope>NUCLEOTIDE SEQUENCE [LARGE SCALE GENOMIC DNA]</scope>
</reference>
<dbReference type="Proteomes" id="UP000177626">
    <property type="component" value="Unassembled WGS sequence"/>
</dbReference>
<dbReference type="AlphaFoldDB" id="A0A1G2BWN7"/>
<comment type="caution">
    <text evidence="1">The sequence shown here is derived from an EMBL/GenBank/DDBJ whole genome shotgun (WGS) entry which is preliminary data.</text>
</comment>
<proteinExistence type="predicted"/>